<evidence type="ECO:0000313" key="2">
    <source>
        <dbReference type="Proteomes" id="UP001302349"/>
    </source>
</evidence>
<proteinExistence type="predicted"/>
<reference evidence="1 2" key="1">
    <citation type="journal article" date="2023" name="Microbiol. Resour. Announc.">
        <title>Complete Genome Sequence of Imperialibacter roseus strain P4T.</title>
        <authorList>
            <person name="Tizabi D.R."/>
            <person name="Bachvaroff T."/>
            <person name="Hill R.T."/>
        </authorList>
    </citation>
    <scope>NUCLEOTIDE SEQUENCE [LARGE SCALE GENOMIC DNA]</scope>
    <source>
        <strain evidence="1 2">P4T</strain>
    </source>
</reference>
<dbReference type="RefSeq" id="WP_317488314.1">
    <property type="nucleotide sequence ID" value="NZ_CP136051.1"/>
</dbReference>
<protein>
    <recommendedName>
        <fullName evidence="3">DUF3299 domain-containing protein</fullName>
    </recommendedName>
</protein>
<evidence type="ECO:0000313" key="1">
    <source>
        <dbReference type="EMBL" id="WOK05555.1"/>
    </source>
</evidence>
<dbReference type="Proteomes" id="UP001302349">
    <property type="component" value="Chromosome"/>
</dbReference>
<dbReference type="EMBL" id="CP136051">
    <property type="protein sequence ID" value="WOK05555.1"/>
    <property type="molecule type" value="Genomic_DNA"/>
</dbReference>
<evidence type="ECO:0008006" key="3">
    <source>
        <dbReference type="Google" id="ProtNLM"/>
    </source>
</evidence>
<name>A0ABZ0IMK8_9BACT</name>
<gene>
    <name evidence="1" type="ORF">RT717_20990</name>
</gene>
<accession>A0ABZ0IMK8</accession>
<organism evidence="1 2">
    <name type="scientific">Imperialibacter roseus</name>
    <dbReference type="NCBI Taxonomy" id="1324217"/>
    <lineage>
        <taxon>Bacteria</taxon>
        <taxon>Pseudomonadati</taxon>
        <taxon>Bacteroidota</taxon>
        <taxon>Cytophagia</taxon>
        <taxon>Cytophagales</taxon>
        <taxon>Flammeovirgaceae</taxon>
        <taxon>Imperialibacter</taxon>
    </lineage>
</organism>
<dbReference type="Gene3D" id="2.40.50.870">
    <property type="entry name" value="Protein of unknown function (DUF3299)"/>
    <property type="match status" value="1"/>
</dbReference>
<sequence length="139" mass="15816">MLQLFLGVILLVSPLQSPNLWKVFEGVRFESKYIDEEKASFYVPQFGDELLSMEGKKYIVKGYYLPIDLSSSGIVLSRYPMATCFFCGEAGPESVMMVFPSKKLEGLKMDDELTFEGTLELNADDVYQLSFILKDARRL</sequence>
<keyword evidence="2" id="KW-1185">Reference proteome</keyword>